<organism evidence="1 2">
    <name type="scientific">Saponaria officinalis</name>
    <name type="common">Common soapwort</name>
    <name type="synonym">Lychnis saponaria</name>
    <dbReference type="NCBI Taxonomy" id="3572"/>
    <lineage>
        <taxon>Eukaryota</taxon>
        <taxon>Viridiplantae</taxon>
        <taxon>Streptophyta</taxon>
        <taxon>Embryophyta</taxon>
        <taxon>Tracheophyta</taxon>
        <taxon>Spermatophyta</taxon>
        <taxon>Magnoliopsida</taxon>
        <taxon>eudicotyledons</taxon>
        <taxon>Gunneridae</taxon>
        <taxon>Pentapetalae</taxon>
        <taxon>Caryophyllales</taxon>
        <taxon>Caryophyllaceae</taxon>
        <taxon>Caryophylleae</taxon>
        <taxon>Saponaria</taxon>
    </lineage>
</organism>
<evidence type="ECO:0000313" key="2">
    <source>
        <dbReference type="Proteomes" id="UP001443914"/>
    </source>
</evidence>
<accession>A0AAW1GYL6</accession>
<dbReference type="PANTHER" id="PTHR48462:SF1">
    <property type="entry name" value="PROTEIN, PUTATIVE-RELATED"/>
    <property type="match status" value="1"/>
</dbReference>
<proteinExistence type="predicted"/>
<sequence length="207" mass="22471">MQTMNGRTYRSVLSYRLGVPLFTVSRPCPACYRVFDGDVYGDHVVSCTGTIGVKHRHNLVRDTLLDICFRSGISAGKEVDIGLVVTHDKSLFPADLLLYSWDRGRDVCVDLTGSSPMTRSGMSDFAPGRVVIIDAAQRKCAKYRDSCMAAGYGFLPFFFSSLGGLDTGAVALLKRIQKFSVSQDAGARTAAYIFTRLSFAIAKGVGA</sequence>
<protein>
    <submittedName>
        <fullName evidence="1">Uncharacterized protein</fullName>
    </submittedName>
</protein>
<dbReference type="EMBL" id="JBDFQZ010000013">
    <property type="protein sequence ID" value="KAK9669959.1"/>
    <property type="molecule type" value="Genomic_DNA"/>
</dbReference>
<keyword evidence="2" id="KW-1185">Reference proteome</keyword>
<reference evidence="1" key="1">
    <citation type="submission" date="2024-03" db="EMBL/GenBank/DDBJ databases">
        <title>WGS assembly of Saponaria officinalis var. Norfolk2.</title>
        <authorList>
            <person name="Jenkins J."/>
            <person name="Shu S."/>
            <person name="Grimwood J."/>
            <person name="Barry K."/>
            <person name="Goodstein D."/>
            <person name="Schmutz J."/>
            <person name="Leebens-Mack J."/>
            <person name="Osbourn A."/>
        </authorList>
    </citation>
    <scope>NUCLEOTIDE SEQUENCE [LARGE SCALE GENOMIC DNA]</scope>
    <source>
        <strain evidence="1">JIC</strain>
    </source>
</reference>
<name>A0AAW1GYL6_SAPOF</name>
<dbReference type="PANTHER" id="PTHR48462">
    <property type="entry name" value="PROTEIN, PUTATIVE-RELATED"/>
    <property type="match status" value="1"/>
</dbReference>
<gene>
    <name evidence="1" type="ORF">RND81_13G166600</name>
</gene>
<dbReference type="Proteomes" id="UP001443914">
    <property type="component" value="Unassembled WGS sequence"/>
</dbReference>
<evidence type="ECO:0000313" key="1">
    <source>
        <dbReference type="EMBL" id="KAK9669959.1"/>
    </source>
</evidence>
<dbReference type="AlphaFoldDB" id="A0AAW1GYL6"/>
<comment type="caution">
    <text evidence="1">The sequence shown here is derived from an EMBL/GenBank/DDBJ whole genome shotgun (WGS) entry which is preliminary data.</text>
</comment>